<dbReference type="OrthoDB" id="4951845at2759"/>
<evidence type="ECO:0000259" key="1">
    <source>
        <dbReference type="PROSITE" id="PS50404"/>
    </source>
</evidence>
<dbReference type="CDD" id="cd00570">
    <property type="entry name" value="GST_N_family"/>
    <property type="match status" value="1"/>
</dbReference>
<dbReference type="AlphaFoldDB" id="A0A448WY06"/>
<dbReference type="SUPFAM" id="SSF52833">
    <property type="entry name" value="Thioredoxin-like"/>
    <property type="match status" value="1"/>
</dbReference>
<dbReference type="PROSITE" id="PS50404">
    <property type="entry name" value="GST_NTER"/>
    <property type="match status" value="1"/>
</dbReference>
<dbReference type="Proteomes" id="UP000784294">
    <property type="component" value="Unassembled WGS sequence"/>
</dbReference>
<protein>
    <recommendedName>
        <fullName evidence="1">GST N-terminal domain-containing protein</fullName>
    </recommendedName>
</protein>
<reference evidence="2" key="1">
    <citation type="submission" date="2018-11" db="EMBL/GenBank/DDBJ databases">
        <authorList>
            <consortium name="Pathogen Informatics"/>
        </authorList>
    </citation>
    <scope>NUCLEOTIDE SEQUENCE</scope>
</reference>
<dbReference type="Gene3D" id="3.40.30.10">
    <property type="entry name" value="Glutaredoxin"/>
    <property type="match status" value="1"/>
</dbReference>
<feature type="domain" description="GST N-terminal" evidence="1">
    <location>
        <begin position="1"/>
        <end position="35"/>
    </location>
</feature>
<dbReference type="InterPro" id="IPR036249">
    <property type="entry name" value="Thioredoxin-like_sf"/>
</dbReference>
<evidence type="ECO:0000313" key="2">
    <source>
        <dbReference type="EMBL" id="VEL22937.1"/>
    </source>
</evidence>
<evidence type="ECO:0000313" key="3">
    <source>
        <dbReference type="Proteomes" id="UP000784294"/>
    </source>
</evidence>
<proteinExistence type="predicted"/>
<accession>A0A448WY06</accession>
<dbReference type="EMBL" id="CAAALY010059186">
    <property type="protein sequence ID" value="VEL22937.1"/>
    <property type="molecule type" value="Genomic_DNA"/>
</dbReference>
<dbReference type="Pfam" id="PF13417">
    <property type="entry name" value="GST_N_3"/>
    <property type="match status" value="1"/>
</dbReference>
<dbReference type="InterPro" id="IPR004045">
    <property type="entry name" value="Glutathione_S-Trfase_N"/>
</dbReference>
<sequence length="59" mass="6551">MHPVGKVPLLINFGQKLSESDLIMRYLDQLKGEDSSLMAVCGEKSFKHSLVLCSKRNAS</sequence>
<name>A0A448WY06_9PLAT</name>
<organism evidence="2 3">
    <name type="scientific">Protopolystoma xenopodis</name>
    <dbReference type="NCBI Taxonomy" id="117903"/>
    <lineage>
        <taxon>Eukaryota</taxon>
        <taxon>Metazoa</taxon>
        <taxon>Spiralia</taxon>
        <taxon>Lophotrochozoa</taxon>
        <taxon>Platyhelminthes</taxon>
        <taxon>Monogenea</taxon>
        <taxon>Polyopisthocotylea</taxon>
        <taxon>Polystomatidea</taxon>
        <taxon>Polystomatidae</taxon>
        <taxon>Protopolystoma</taxon>
    </lineage>
</organism>
<comment type="caution">
    <text evidence="2">The sequence shown here is derived from an EMBL/GenBank/DDBJ whole genome shotgun (WGS) entry which is preliminary data.</text>
</comment>
<keyword evidence="3" id="KW-1185">Reference proteome</keyword>
<gene>
    <name evidence="2" type="ORF">PXEA_LOCUS16377</name>
</gene>